<dbReference type="InterPro" id="IPR036390">
    <property type="entry name" value="WH_DNA-bd_sf"/>
</dbReference>
<gene>
    <name evidence="6" type="ORF">Airi02_031200</name>
</gene>
<evidence type="ECO:0000313" key="6">
    <source>
        <dbReference type="EMBL" id="GLY85191.1"/>
    </source>
</evidence>
<sequence length="348" mass="37258">MRYGRGALGMVEGPEVMGLSNVPSDQIRLLTKVARMYHERGMRQPQIAEQLHISQPRVSRLLKRAVDLGIVRTTVVTPRGVHADIEEQIEQSYGLSEIVVVDTGDHADEHQVMRALGSAAAVYLETTLMGGERIGVSSWSSTLLATVESMSPRPTPVADKVVQMLGGVGNVTAQTQATRITGRLAALTGATPVYLPAPGLLASGDMRQMIVTDPNIQSALAACEDLTMALVGIGSIEPSPLLRESGNAFDESEIPDLQAAGAIGDVCMRFFDERGEHLKTRLDERVLGIRAETLRLVPRRVGIAGGARKQTAVQAALLGGWINVLITDLQTAQWLSTPSTLADLQAAD</sequence>
<organism evidence="6 7">
    <name type="scientific">Actinoallomurus iriomotensis</name>
    <dbReference type="NCBI Taxonomy" id="478107"/>
    <lineage>
        <taxon>Bacteria</taxon>
        <taxon>Bacillati</taxon>
        <taxon>Actinomycetota</taxon>
        <taxon>Actinomycetes</taxon>
        <taxon>Streptosporangiales</taxon>
        <taxon>Thermomonosporaceae</taxon>
        <taxon>Actinoallomurus</taxon>
    </lineage>
</organism>
<keyword evidence="4" id="KW-0804">Transcription</keyword>
<keyword evidence="2" id="KW-0805">Transcription regulation</keyword>
<dbReference type="Pfam" id="PF13384">
    <property type="entry name" value="HTH_23"/>
    <property type="match status" value="1"/>
</dbReference>
<keyword evidence="3 6" id="KW-0238">DNA-binding</keyword>
<proteinExistence type="inferred from homology"/>
<dbReference type="InterPro" id="IPR051054">
    <property type="entry name" value="SorC_transcr_regulators"/>
</dbReference>
<feature type="domain" description="Sugar-binding" evidence="5">
    <location>
        <begin position="83"/>
        <end position="334"/>
    </location>
</feature>
<dbReference type="InterPro" id="IPR037171">
    <property type="entry name" value="NagB/RpiA_transferase-like"/>
</dbReference>
<comment type="caution">
    <text evidence="6">The sequence shown here is derived from an EMBL/GenBank/DDBJ whole genome shotgun (WGS) entry which is preliminary data.</text>
</comment>
<dbReference type="AlphaFoldDB" id="A0A9W6W0R5"/>
<dbReference type="RefSeq" id="WP_285571909.1">
    <property type="nucleotide sequence ID" value="NZ_BSTK01000004.1"/>
</dbReference>
<name>A0A9W6W0R5_9ACTN</name>
<dbReference type="SUPFAM" id="SSF46785">
    <property type="entry name" value="Winged helix' DNA-binding domain"/>
    <property type="match status" value="1"/>
</dbReference>
<protein>
    <submittedName>
        <fullName evidence="6">DNA-binding transcriptional regulator</fullName>
    </submittedName>
</protein>
<dbReference type="Gene3D" id="1.10.10.60">
    <property type="entry name" value="Homeodomain-like"/>
    <property type="match status" value="1"/>
</dbReference>
<dbReference type="EMBL" id="BSTK01000004">
    <property type="protein sequence ID" value="GLY85191.1"/>
    <property type="molecule type" value="Genomic_DNA"/>
</dbReference>
<dbReference type="PANTHER" id="PTHR34294">
    <property type="entry name" value="TRANSCRIPTIONAL REGULATOR-RELATED"/>
    <property type="match status" value="1"/>
</dbReference>
<dbReference type="InterPro" id="IPR007324">
    <property type="entry name" value="Sugar-bd_dom_put"/>
</dbReference>
<evidence type="ECO:0000256" key="1">
    <source>
        <dbReference type="ARBA" id="ARBA00010466"/>
    </source>
</evidence>
<dbReference type="Gene3D" id="3.40.50.1360">
    <property type="match status" value="1"/>
</dbReference>
<keyword evidence="7" id="KW-1185">Reference proteome</keyword>
<comment type="similarity">
    <text evidence="1">Belongs to the SorC transcriptional regulatory family.</text>
</comment>
<dbReference type="Proteomes" id="UP001165074">
    <property type="component" value="Unassembled WGS sequence"/>
</dbReference>
<dbReference type="SUPFAM" id="SSF100950">
    <property type="entry name" value="NagB/RpiA/CoA transferase-like"/>
    <property type="match status" value="1"/>
</dbReference>
<evidence type="ECO:0000256" key="3">
    <source>
        <dbReference type="ARBA" id="ARBA00023125"/>
    </source>
</evidence>
<reference evidence="6" key="1">
    <citation type="submission" date="2023-03" db="EMBL/GenBank/DDBJ databases">
        <title>Actinoallomurus iriomotensis NBRC 103684.</title>
        <authorList>
            <person name="Ichikawa N."/>
            <person name="Sato H."/>
            <person name="Tonouchi N."/>
        </authorList>
    </citation>
    <scope>NUCLEOTIDE SEQUENCE</scope>
    <source>
        <strain evidence="6">NBRC 103684</strain>
    </source>
</reference>
<dbReference type="Pfam" id="PF04198">
    <property type="entry name" value="Sugar-bind"/>
    <property type="match status" value="1"/>
</dbReference>
<accession>A0A9W6W0R5</accession>
<evidence type="ECO:0000313" key="7">
    <source>
        <dbReference type="Proteomes" id="UP001165074"/>
    </source>
</evidence>
<dbReference type="GO" id="GO:0003677">
    <property type="term" value="F:DNA binding"/>
    <property type="evidence" value="ECO:0007669"/>
    <property type="project" value="UniProtKB-KW"/>
</dbReference>
<evidence type="ECO:0000259" key="5">
    <source>
        <dbReference type="Pfam" id="PF04198"/>
    </source>
</evidence>
<dbReference type="PANTHER" id="PTHR34294:SF1">
    <property type="entry name" value="TRANSCRIPTIONAL REGULATOR LSRR"/>
    <property type="match status" value="1"/>
</dbReference>
<dbReference type="GO" id="GO:0030246">
    <property type="term" value="F:carbohydrate binding"/>
    <property type="evidence" value="ECO:0007669"/>
    <property type="project" value="InterPro"/>
</dbReference>
<evidence type="ECO:0000256" key="4">
    <source>
        <dbReference type="ARBA" id="ARBA00023163"/>
    </source>
</evidence>
<evidence type="ECO:0000256" key="2">
    <source>
        <dbReference type="ARBA" id="ARBA00023015"/>
    </source>
</evidence>